<dbReference type="InterPro" id="IPR002547">
    <property type="entry name" value="tRNA-bd_dom"/>
</dbReference>
<dbReference type="NCBIfam" id="TIGR00472">
    <property type="entry name" value="pheT_bact"/>
    <property type="match status" value="1"/>
</dbReference>
<evidence type="ECO:0000256" key="1">
    <source>
        <dbReference type="ARBA" id="ARBA00004496"/>
    </source>
</evidence>
<dbReference type="InterPro" id="IPR045060">
    <property type="entry name" value="Phe-tRNA-ligase_IIc_bsu"/>
</dbReference>
<dbReference type="AlphaFoldDB" id="A0A1M6VRJ6"/>
<keyword evidence="12 15" id="KW-0648">Protein biosynthesis</keyword>
<dbReference type="InterPro" id="IPR045864">
    <property type="entry name" value="aa-tRNA-synth_II/BPL/LPL"/>
</dbReference>
<evidence type="ECO:0000313" key="21">
    <source>
        <dbReference type="Proteomes" id="UP000184275"/>
    </source>
</evidence>
<name>A0A1M6VRJ6_9BACT</name>
<gene>
    <name evidence="15" type="primary">pheT</name>
    <name evidence="20" type="ORF">SAMN05720469_1205</name>
</gene>
<dbReference type="FunFam" id="3.50.40.10:FF:000001">
    <property type="entry name" value="Phenylalanine--tRNA ligase beta subunit"/>
    <property type="match status" value="1"/>
</dbReference>
<evidence type="ECO:0000256" key="7">
    <source>
        <dbReference type="ARBA" id="ARBA00022723"/>
    </source>
</evidence>
<keyword evidence="21" id="KW-1185">Reference proteome</keyword>
<evidence type="ECO:0000256" key="3">
    <source>
        <dbReference type="ARBA" id="ARBA00011209"/>
    </source>
</evidence>
<dbReference type="HAMAP" id="MF_00283">
    <property type="entry name" value="Phe_tRNA_synth_beta1"/>
    <property type="match status" value="1"/>
</dbReference>
<evidence type="ECO:0000256" key="14">
    <source>
        <dbReference type="ARBA" id="ARBA00049255"/>
    </source>
</evidence>
<accession>A0A1M6VRJ6</accession>
<dbReference type="InterPro" id="IPR020825">
    <property type="entry name" value="Phe-tRNA_synthase-like_B3/B4"/>
</dbReference>
<dbReference type="InterPro" id="IPR005147">
    <property type="entry name" value="tRNA_synthase_B5-dom"/>
</dbReference>
<keyword evidence="9 15" id="KW-0067">ATP-binding</keyword>
<dbReference type="EC" id="6.1.1.20" evidence="15"/>
<evidence type="ECO:0000259" key="17">
    <source>
        <dbReference type="PROSITE" id="PS50886"/>
    </source>
</evidence>
<dbReference type="PROSITE" id="PS50886">
    <property type="entry name" value="TRBD"/>
    <property type="match status" value="1"/>
</dbReference>
<evidence type="ECO:0000256" key="9">
    <source>
        <dbReference type="ARBA" id="ARBA00022840"/>
    </source>
</evidence>
<evidence type="ECO:0000256" key="15">
    <source>
        <dbReference type="HAMAP-Rule" id="MF_00283"/>
    </source>
</evidence>
<keyword evidence="10 15" id="KW-0460">Magnesium</keyword>
<dbReference type="Pfam" id="PF01588">
    <property type="entry name" value="tRNA_bind"/>
    <property type="match status" value="1"/>
</dbReference>
<dbReference type="InterPro" id="IPR033714">
    <property type="entry name" value="tRNA_bind_bactPheRS"/>
</dbReference>
<dbReference type="PANTHER" id="PTHR10947">
    <property type="entry name" value="PHENYLALANYL-TRNA SYNTHETASE BETA CHAIN AND LEUCINE-RICH REPEAT-CONTAINING PROTEIN 47"/>
    <property type="match status" value="1"/>
</dbReference>
<evidence type="ECO:0000256" key="4">
    <source>
        <dbReference type="ARBA" id="ARBA00022490"/>
    </source>
</evidence>
<dbReference type="Pfam" id="PF03147">
    <property type="entry name" value="FDX-ACB"/>
    <property type="match status" value="1"/>
</dbReference>
<dbReference type="Gene3D" id="3.30.70.380">
    <property type="entry name" value="Ferrodoxin-fold anticodon-binding domain"/>
    <property type="match status" value="1"/>
</dbReference>
<dbReference type="InterPro" id="IPR012340">
    <property type="entry name" value="NA-bd_OB-fold"/>
</dbReference>
<feature type="domain" description="B5" evidence="19">
    <location>
        <begin position="407"/>
        <end position="479"/>
    </location>
</feature>
<dbReference type="InterPro" id="IPR004532">
    <property type="entry name" value="Phe-tRNA-ligase_IIc_bsu_bact"/>
</dbReference>
<feature type="domain" description="FDX-ACB" evidence="18">
    <location>
        <begin position="717"/>
        <end position="810"/>
    </location>
</feature>
<dbReference type="Gene3D" id="3.50.40.10">
    <property type="entry name" value="Phenylalanyl-trna Synthetase, Chain B, domain 3"/>
    <property type="match status" value="1"/>
</dbReference>
<dbReference type="Pfam" id="PF03484">
    <property type="entry name" value="B5"/>
    <property type="match status" value="1"/>
</dbReference>
<dbReference type="GO" id="GO:0004826">
    <property type="term" value="F:phenylalanine-tRNA ligase activity"/>
    <property type="evidence" value="ECO:0007669"/>
    <property type="project" value="UniProtKB-UniRule"/>
</dbReference>
<dbReference type="PROSITE" id="PS51447">
    <property type="entry name" value="FDX_ACB"/>
    <property type="match status" value="1"/>
</dbReference>
<dbReference type="Gene3D" id="3.30.56.10">
    <property type="match status" value="2"/>
</dbReference>
<comment type="subunit">
    <text evidence="3 15">Tetramer of two alpha and two beta subunits.</text>
</comment>
<dbReference type="SUPFAM" id="SSF50249">
    <property type="entry name" value="Nucleic acid-binding proteins"/>
    <property type="match status" value="1"/>
</dbReference>
<dbReference type="Pfam" id="PF17759">
    <property type="entry name" value="tRNA_synthFbeta"/>
    <property type="match status" value="1"/>
</dbReference>
<evidence type="ECO:0000256" key="2">
    <source>
        <dbReference type="ARBA" id="ARBA00008653"/>
    </source>
</evidence>
<keyword evidence="4 15" id="KW-0963">Cytoplasm</keyword>
<dbReference type="PROSITE" id="PS51483">
    <property type="entry name" value="B5"/>
    <property type="match status" value="1"/>
</dbReference>
<dbReference type="Proteomes" id="UP000184275">
    <property type="component" value="Unassembled WGS sequence"/>
</dbReference>
<feature type="binding site" evidence="15">
    <location>
        <position position="463"/>
    </location>
    <ligand>
        <name>Mg(2+)</name>
        <dbReference type="ChEBI" id="CHEBI:18420"/>
        <note>shared with alpha subunit</note>
    </ligand>
</feature>
<evidence type="ECO:0000259" key="18">
    <source>
        <dbReference type="PROSITE" id="PS51447"/>
    </source>
</evidence>
<comment type="subcellular location">
    <subcellularLocation>
        <location evidence="1 15">Cytoplasm</location>
    </subcellularLocation>
</comment>
<dbReference type="PANTHER" id="PTHR10947:SF0">
    <property type="entry name" value="PHENYLALANINE--TRNA LIGASE BETA SUBUNIT"/>
    <property type="match status" value="1"/>
</dbReference>
<keyword evidence="6 15" id="KW-0436">Ligase</keyword>
<dbReference type="SUPFAM" id="SSF46955">
    <property type="entry name" value="Putative DNA-binding domain"/>
    <property type="match status" value="1"/>
</dbReference>
<dbReference type="InterPro" id="IPR009061">
    <property type="entry name" value="DNA-bd_dom_put_sf"/>
</dbReference>
<dbReference type="NCBIfam" id="NF045760">
    <property type="entry name" value="YtpR"/>
    <property type="match status" value="1"/>
</dbReference>
<comment type="catalytic activity">
    <reaction evidence="14 15">
        <text>tRNA(Phe) + L-phenylalanine + ATP = L-phenylalanyl-tRNA(Phe) + AMP + diphosphate + H(+)</text>
        <dbReference type="Rhea" id="RHEA:19413"/>
        <dbReference type="Rhea" id="RHEA-COMP:9668"/>
        <dbReference type="Rhea" id="RHEA-COMP:9699"/>
        <dbReference type="ChEBI" id="CHEBI:15378"/>
        <dbReference type="ChEBI" id="CHEBI:30616"/>
        <dbReference type="ChEBI" id="CHEBI:33019"/>
        <dbReference type="ChEBI" id="CHEBI:58095"/>
        <dbReference type="ChEBI" id="CHEBI:78442"/>
        <dbReference type="ChEBI" id="CHEBI:78531"/>
        <dbReference type="ChEBI" id="CHEBI:456215"/>
        <dbReference type="EC" id="6.1.1.20"/>
    </reaction>
</comment>
<dbReference type="CDD" id="cd02796">
    <property type="entry name" value="tRNA_bind_bactPheRS"/>
    <property type="match status" value="1"/>
</dbReference>
<comment type="similarity">
    <text evidence="2 15">Belongs to the phenylalanyl-tRNA synthetase beta subunit family. Type 1 subfamily.</text>
</comment>
<dbReference type="InterPro" id="IPR036690">
    <property type="entry name" value="Fdx_antiC-bd_sf"/>
</dbReference>
<dbReference type="Pfam" id="PF03483">
    <property type="entry name" value="B3_4"/>
    <property type="match status" value="1"/>
</dbReference>
<evidence type="ECO:0000256" key="12">
    <source>
        <dbReference type="ARBA" id="ARBA00022917"/>
    </source>
</evidence>
<evidence type="ECO:0000256" key="11">
    <source>
        <dbReference type="ARBA" id="ARBA00022884"/>
    </source>
</evidence>
<keyword evidence="7 15" id="KW-0479">Metal-binding</keyword>
<dbReference type="Gene3D" id="2.40.50.140">
    <property type="entry name" value="Nucleic acid-binding proteins"/>
    <property type="match status" value="1"/>
</dbReference>
<keyword evidence="8 15" id="KW-0547">Nucleotide-binding</keyword>
<keyword evidence="5 16" id="KW-0820">tRNA-binding</keyword>
<sequence length="810" mass="89214">MKVSLNWLRRHVELPESAEEVAKALTAVGLEVEGMEESAKPYEKLVVAKVLTCEPHPDSDHLHITTVDDGKETLQVVCGAPNVAAGQTVVLAPIGAELPLPDGKSLKMKKSKIRGVESFGMICAEDEIGLSDDHGGILVLDDSIPAGTPFVSLGLYDSTYELNVTPNRPDALSHRGVARELAAKFGRKLKPLSFQLQEDSSEETSSVIRLTVEPGAGCSRYVGRVIENVKVGPSPKWLSRLLKSVGMASVNNVVDVTNFVLMDIGQPLHSFDMSKLSGAEVVVRKAKAGERIQTLDHKEHELSTSDLVICDGDKPSCVAGVMGGVESEITESTTKVFLESAWFNPAVVRKQAHRLCTSTDSSYRFERGIDYSMQRDADDYACALIQEVAGGKVLKGVVEYTGADHQQKPGVVHLRASRVAKVLGIELSEEEIVRYLTGIELKHLGQMDFEIPPFRPDLEREVDLIEDIARLVGFDNIPYDVPAFKIKPNDLPKEEVLGRRIRYALSALGLHECISLRFTSALNTAKVFGEPNDADPRSKPAKLLNALSDELGCVPTSLIPILLKSVAENEKNRPGSIRLFENGKAQFQNAERQNERDPGFTEKQVLCAVIAGHYKMEALDDKPRKVEFADIKGIAVSLFKRLGIAAEIRPAEKPELFLHPGKQAVIACGNEIFGSIGVVHPAVLQAFDISYETALFEVDLEKVLKAAEKKTVFKPFSRQTFMIRDVSLMVPERMTNESLLQKLNAFKVKNLAKIELKSVYQGVGVQPGQKNMVYTFIYQSMTETLTDETVNKAHDKLREKLAQDSEIILR</sequence>
<keyword evidence="11 16" id="KW-0694">RNA-binding</keyword>
<dbReference type="SMART" id="SM00874">
    <property type="entry name" value="B5"/>
    <property type="match status" value="1"/>
</dbReference>
<dbReference type="GO" id="GO:0006432">
    <property type="term" value="P:phenylalanyl-tRNA aminoacylation"/>
    <property type="evidence" value="ECO:0007669"/>
    <property type="project" value="UniProtKB-UniRule"/>
</dbReference>
<dbReference type="SUPFAM" id="SSF55681">
    <property type="entry name" value="Class II aaRS and biotin synthetases"/>
    <property type="match status" value="1"/>
</dbReference>
<dbReference type="FunFam" id="2.40.50.140:FF:000045">
    <property type="entry name" value="Phenylalanine--tRNA ligase beta subunit"/>
    <property type="match status" value="1"/>
</dbReference>
<feature type="binding site" evidence="15">
    <location>
        <position position="457"/>
    </location>
    <ligand>
        <name>Mg(2+)</name>
        <dbReference type="ChEBI" id="CHEBI:18420"/>
        <note>shared with alpha subunit</note>
    </ligand>
</feature>
<dbReference type="GO" id="GO:0000049">
    <property type="term" value="F:tRNA binding"/>
    <property type="evidence" value="ECO:0007669"/>
    <property type="project" value="UniProtKB-UniRule"/>
</dbReference>
<reference evidence="21" key="1">
    <citation type="submission" date="2016-11" db="EMBL/GenBank/DDBJ databases">
        <authorList>
            <person name="Varghese N."/>
            <person name="Submissions S."/>
        </authorList>
    </citation>
    <scope>NUCLEOTIDE SEQUENCE [LARGE SCALE GENOMIC DNA]</scope>
    <source>
        <strain evidence="21">UWOS</strain>
    </source>
</reference>
<dbReference type="GO" id="GO:0000287">
    <property type="term" value="F:magnesium ion binding"/>
    <property type="evidence" value="ECO:0007669"/>
    <property type="project" value="UniProtKB-UniRule"/>
</dbReference>
<dbReference type="InterPro" id="IPR005121">
    <property type="entry name" value="Fdx_antiC-bd"/>
</dbReference>
<dbReference type="Gene3D" id="3.30.930.10">
    <property type="entry name" value="Bira Bifunctional Protein, Domain 2"/>
    <property type="match status" value="1"/>
</dbReference>
<protein>
    <recommendedName>
        <fullName evidence="15">Phenylalanine--tRNA ligase beta subunit</fullName>
        <ecNumber evidence="15">6.1.1.20</ecNumber>
    </recommendedName>
    <alternativeName>
        <fullName evidence="15">Phenylalanyl-tRNA synthetase beta subunit</fullName>
        <shortName evidence="15">PheRS</shortName>
    </alternativeName>
</protein>
<dbReference type="InterPro" id="IPR041616">
    <property type="entry name" value="PheRS_beta_core"/>
</dbReference>
<evidence type="ECO:0000256" key="10">
    <source>
        <dbReference type="ARBA" id="ARBA00022842"/>
    </source>
</evidence>
<feature type="binding site" evidence="15">
    <location>
        <position position="466"/>
    </location>
    <ligand>
        <name>Mg(2+)</name>
        <dbReference type="ChEBI" id="CHEBI:18420"/>
        <note>shared with alpha subunit</note>
    </ligand>
</feature>
<evidence type="ECO:0000256" key="13">
    <source>
        <dbReference type="ARBA" id="ARBA00023146"/>
    </source>
</evidence>
<dbReference type="SUPFAM" id="SSF54991">
    <property type="entry name" value="Anticodon-binding domain of PheRS"/>
    <property type="match status" value="1"/>
</dbReference>
<dbReference type="GO" id="GO:0005524">
    <property type="term" value="F:ATP binding"/>
    <property type="evidence" value="ECO:0007669"/>
    <property type="project" value="UniProtKB-UniRule"/>
</dbReference>
<feature type="binding site" evidence="15">
    <location>
        <position position="467"/>
    </location>
    <ligand>
        <name>Mg(2+)</name>
        <dbReference type="ChEBI" id="CHEBI:18420"/>
        <note>shared with alpha subunit</note>
    </ligand>
</feature>
<keyword evidence="13 15" id="KW-0030">Aminoacyl-tRNA synthetase</keyword>
<dbReference type="SMART" id="SM00873">
    <property type="entry name" value="B3_4"/>
    <property type="match status" value="1"/>
</dbReference>
<evidence type="ECO:0000256" key="6">
    <source>
        <dbReference type="ARBA" id="ARBA00022598"/>
    </source>
</evidence>
<evidence type="ECO:0000313" key="20">
    <source>
        <dbReference type="EMBL" id="SHK83965.1"/>
    </source>
</evidence>
<evidence type="ECO:0000256" key="5">
    <source>
        <dbReference type="ARBA" id="ARBA00022555"/>
    </source>
</evidence>
<dbReference type="CDD" id="cd00769">
    <property type="entry name" value="PheRS_beta_core"/>
    <property type="match status" value="1"/>
</dbReference>
<proteinExistence type="inferred from homology"/>
<evidence type="ECO:0000256" key="8">
    <source>
        <dbReference type="ARBA" id="ARBA00022741"/>
    </source>
</evidence>
<dbReference type="GO" id="GO:0009328">
    <property type="term" value="C:phenylalanine-tRNA ligase complex"/>
    <property type="evidence" value="ECO:0007669"/>
    <property type="project" value="TreeGrafter"/>
</dbReference>
<dbReference type="InterPro" id="IPR005146">
    <property type="entry name" value="B3/B4_tRNA-bd"/>
</dbReference>
<dbReference type="SMART" id="SM00896">
    <property type="entry name" value="FDX-ACB"/>
    <property type="match status" value="1"/>
</dbReference>
<evidence type="ECO:0000259" key="19">
    <source>
        <dbReference type="PROSITE" id="PS51483"/>
    </source>
</evidence>
<comment type="cofactor">
    <cofactor evidence="15">
        <name>Mg(2+)</name>
        <dbReference type="ChEBI" id="CHEBI:18420"/>
    </cofactor>
    <text evidence="15">Binds 2 magnesium ions per tetramer.</text>
</comment>
<feature type="domain" description="TRNA-binding" evidence="17">
    <location>
        <begin position="39"/>
        <end position="151"/>
    </location>
</feature>
<evidence type="ECO:0000256" key="16">
    <source>
        <dbReference type="PROSITE-ProRule" id="PRU00209"/>
    </source>
</evidence>
<dbReference type="EMBL" id="FRAW01000020">
    <property type="protein sequence ID" value="SHK83965.1"/>
    <property type="molecule type" value="Genomic_DNA"/>
</dbReference>
<dbReference type="SUPFAM" id="SSF56037">
    <property type="entry name" value="PheT/TilS domain"/>
    <property type="match status" value="1"/>
</dbReference>
<organism evidence="20 21">
    <name type="scientific">Fibrobacter intestinalis</name>
    <dbReference type="NCBI Taxonomy" id="28122"/>
    <lineage>
        <taxon>Bacteria</taxon>
        <taxon>Pseudomonadati</taxon>
        <taxon>Fibrobacterota</taxon>
        <taxon>Fibrobacteria</taxon>
        <taxon>Fibrobacterales</taxon>
        <taxon>Fibrobacteraceae</taxon>
        <taxon>Fibrobacter</taxon>
    </lineage>
</organism>
<dbReference type="RefSeq" id="WP_073304897.1">
    <property type="nucleotide sequence ID" value="NZ_FRAW01000020.1"/>
</dbReference>